<dbReference type="Pfam" id="PF20882">
    <property type="entry name" value="Sos7"/>
    <property type="match status" value="1"/>
</dbReference>
<dbReference type="InterPro" id="IPR048781">
    <property type="entry name" value="Sos7_CC"/>
</dbReference>
<reference evidence="3" key="1">
    <citation type="submission" date="2009-11" db="EMBL/GenBank/DDBJ databases">
        <authorList>
            <consortium name="The Broad Institute Genome Sequencing Platform"/>
            <person name="Ward D."/>
            <person name="Feldgarden M."/>
            <person name="Earl A."/>
            <person name="Young S.K."/>
            <person name="Zeng Q."/>
            <person name="Koehrsen M."/>
            <person name="Alvarado L."/>
            <person name="Berlin A."/>
            <person name="Bochicchio J."/>
            <person name="Borenstein D."/>
            <person name="Chapman S.B."/>
            <person name="Chen Z."/>
            <person name="Engels R."/>
            <person name="Freedman E."/>
            <person name="Gellesch M."/>
            <person name="Goldberg J."/>
            <person name="Griggs A."/>
            <person name="Gujja S."/>
            <person name="Heilman E."/>
            <person name="Heiman D."/>
            <person name="Hepburn T."/>
            <person name="Howarth C."/>
            <person name="Jen D."/>
            <person name="Larson L."/>
            <person name="Lewis B."/>
            <person name="Mehta T."/>
            <person name="Park D."/>
            <person name="Pearson M."/>
            <person name="Roberts A."/>
            <person name="Saif S."/>
            <person name="Shea T."/>
            <person name="Shenoy N."/>
            <person name="Sisk P."/>
            <person name="Stolte C."/>
            <person name="Sykes S."/>
            <person name="Thomson T."/>
            <person name="Walk T."/>
            <person name="White J."/>
            <person name="Yandava C."/>
            <person name="Izard J."/>
            <person name="Baranova O.V."/>
            <person name="Blanton J.M."/>
            <person name="Tanner A.C."/>
            <person name="Dewhirst F.E."/>
            <person name="Haas B."/>
            <person name="Nusbaum C."/>
            <person name="Birren B."/>
        </authorList>
    </citation>
    <scope>NUCLEOTIDE SEQUENCE [LARGE SCALE GENOMIC DNA]</scope>
    <source>
        <strain evidence="3">1-1 BBBD Race 1</strain>
    </source>
</reference>
<feature type="domain" description="Kinetochore protein Sos7 coiled-coil" evidence="2">
    <location>
        <begin position="104"/>
        <end position="178"/>
    </location>
</feature>
<dbReference type="STRING" id="630390.A0A180G3D8"/>
<keyword evidence="5" id="KW-1185">Reference proteome</keyword>
<dbReference type="VEuPathDB" id="FungiDB:PTTG_08928"/>
<reference evidence="4 5" key="3">
    <citation type="journal article" date="2017" name="G3 (Bethesda)">
        <title>Comparative analysis highlights variable genome content of wheat rusts and divergence of the mating loci.</title>
        <authorList>
            <person name="Cuomo C.A."/>
            <person name="Bakkeren G."/>
            <person name="Khalil H.B."/>
            <person name="Panwar V."/>
            <person name="Joly D."/>
            <person name="Linning R."/>
            <person name="Sakthikumar S."/>
            <person name="Song X."/>
            <person name="Adiconis X."/>
            <person name="Fan L."/>
            <person name="Goldberg J.M."/>
            <person name="Levin J.Z."/>
            <person name="Young S."/>
            <person name="Zeng Q."/>
            <person name="Anikster Y."/>
            <person name="Bruce M."/>
            <person name="Wang M."/>
            <person name="Yin C."/>
            <person name="McCallum B."/>
            <person name="Szabo L.J."/>
            <person name="Hulbert S."/>
            <person name="Chen X."/>
            <person name="Fellers J.P."/>
        </authorList>
    </citation>
    <scope>NUCLEOTIDE SEQUENCE</scope>
    <source>
        <strain evidence="5">Isolate 1-1 / race 1 (BBBD)</strain>
        <strain evidence="4">isolate 1-1 / race 1 (BBBD)</strain>
    </source>
</reference>
<organism evidence="3">
    <name type="scientific">Puccinia triticina (isolate 1-1 / race 1 (BBBD))</name>
    <name type="common">Brown leaf rust fungus</name>
    <dbReference type="NCBI Taxonomy" id="630390"/>
    <lineage>
        <taxon>Eukaryota</taxon>
        <taxon>Fungi</taxon>
        <taxon>Dikarya</taxon>
        <taxon>Basidiomycota</taxon>
        <taxon>Pucciniomycotina</taxon>
        <taxon>Pucciniomycetes</taxon>
        <taxon>Pucciniales</taxon>
        <taxon>Pucciniaceae</taxon>
        <taxon>Puccinia</taxon>
    </lineage>
</organism>
<dbReference type="EMBL" id="ADAS02000582">
    <property type="protein sequence ID" value="OAV87108.1"/>
    <property type="molecule type" value="Genomic_DNA"/>
</dbReference>
<dbReference type="GO" id="GO:0051315">
    <property type="term" value="P:attachment of mitotic spindle microtubules to kinetochore"/>
    <property type="evidence" value="ECO:0007669"/>
    <property type="project" value="TreeGrafter"/>
</dbReference>
<dbReference type="PANTHER" id="PTHR37329:SF1">
    <property type="entry name" value="KINETOCHORE PROTEIN SOS7"/>
    <property type="match status" value="1"/>
</dbReference>
<accession>A0A180G3D8</accession>
<dbReference type="InterPro" id="IPR037475">
    <property type="entry name" value="Sos7"/>
</dbReference>
<evidence type="ECO:0000256" key="1">
    <source>
        <dbReference type="SAM" id="Coils"/>
    </source>
</evidence>
<proteinExistence type="predicted"/>
<evidence type="ECO:0000259" key="2">
    <source>
        <dbReference type="Pfam" id="PF20882"/>
    </source>
</evidence>
<evidence type="ECO:0000313" key="4">
    <source>
        <dbReference type="EnsemblFungi" id="PTTG_08928-t43_1-p1"/>
    </source>
</evidence>
<keyword evidence="1" id="KW-0175">Coiled coil</keyword>
<sequence>MKTDLAELAKRASAPAEGCRKQDLMAEIDRMNELEAITNALDEYQSTKLFSLDVRRDLIGQEASFDNSQEIDTNEDLPENVKQMEVDEKLLTTLDYDLISYESYLSAVKFNWVEAAAKEKFIASTIFEEKGLNCSYDEIQRLNETNSEYETMLKALQAAIDEDESKILEMAQELQDRYTDAQATYKLNRALTNDIADLELELNELKMNQKEDDMELMTISEATEAAGDLERQLMELASKLSENHQQIPKLKAQYPKEFKLVDQLRVERNALDKAEGDRRRTLGGKTKRSSIAKLESARTWLTSTTQTYRAAIGILSIDISGPNPLFPSKLHIKFGLRHPLTGTLVIEFAGSPALGTLTISSAYLDQSSQDISSIVDPHVRNDELIALIISVQLFLAQLQSSLPEN</sequence>
<reference evidence="3" key="2">
    <citation type="submission" date="2016-05" db="EMBL/GenBank/DDBJ databases">
        <title>Comparative analysis highlights variable genome content of wheat rusts and divergence of the mating loci.</title>
        <authorList>
            <person name="Cuomo C.A."/>
            <person name="Bakkeren G."/>
            <person name="Szabo L."/>
            <person name="Khalil H."/>
            <person name="Joly D."/>
            <person name="Goldberg J."/>
            <person name="Young S."/>
            <person name="Zeng Q."/>
            <person name="Fellers J."/>
        </authorList>
    </citation>
    <scope>NUCLEOTIDE SEQUENCE [LARGE SCALE GENOMIC DNA]</scope>
    <source>
        <strain evidence="3">1-1 BBBD Race 1</strain>
    </source>
</reference>
<dbReference type="PANTHER" id="PTHR37329">
    <property type="entry name" value="KINETOCHORE PROTEIN SOS7"/>
    <property type="match status" value="1"/>
</dbReference>
<feature type="coiled-coil region" evidence="1">
    <location>
        <begin position="139"/>
        <end position="239"/>
    </location>
</feature>
<evidence type="ECO:0000313" key="5">
    <source>
        <dbReference type="Proteomes" id="UP000005240"/>
    </source>
</evidence>
<dbReference type="Proteomes" id="UP000005240">
    <property type="component" value="Unassembled WGS sequence"/>
</dbReference>
<dbReference type="EnsemblFungi" id="PTTG_08928-t43_1">
    <property type="protein sequence ID" value="PTTG_08928-t43_1-p1"/>
    <property type="gene ID" value="PTTG_08928"/>
</dbReference>
<evidence type="ECO:0000313" key="3">
    <source>
        <dbReference type="EMBL" id="OAV87108.1"/>
    </source>
</evidence>
<dbReference type="GO" id="GO:0034501">
    <property type="term" value="P:protein localization to kinetochore"/>
    <property type="evidence" value="ECO:0007669"/>
    <property type="project" value="InterPro"/>
</dbReference>
<name>A0A180G3D8_PUCT1</name>
<dbReference type="GO" id="GO:0000776">
    <property type="term" value="C:kinetochore"/>
    <property type="evidence" value="ECO:0007669"/>
    <property type="project" value="InterPro"/>
</dbReference>
<protein>
    <recommendedName>
        <fullName evidence="2">Kinetochore protein Sos7 coiled-coil domain-containing protein</fullName>
    </recommendedName>
</protein>
<reference evidence="4" key="4">
    <citation type="submission" date="2025-05" db="UniProtKB">
        <authorList>
            <consortium name="EnsemblFungi"/>
        </authorList>
    </citation>
    <scope>IDENTIFICATION</scope>
    <source>
        <strain evidence="4">isolate 1-1 / race 1 (BBBD)</strain>
    </source>
</reference>
<dbReference type="OrthoDB" id="2500067at2759"/>
<dbReference type="AlphaFoldDB" id="A0A180G3D8"/>
<gene>
    <name evidence="3" type="ORF">PTTG_08928</name>
</gene>